<dbReference type="Proteomes" id="UP000002484">
    <property type="component" value="Chromosome"/>
</dbReference>
<organism evidence="2 3">
    <name type="scientific">Pseudofrankia inefficax (strain DSM 45817 / CECT 9037 / DDB 130130 / EuI1c)</name>
    <name type="common">Frankia inefficax</name>
    <dbReference type="NCBI Taxonomy" id="298654"/>
    <lineage>
        <taxon>Bacteria</taxon>
        <taxon>Bacillati</taxon>
        <taxon>Actinomycetota</taxon>
        <taxon>Actinomycetes</taxon>
        <taxon>Frankiales</taxon>
        <taxon>Frankiaceae</taxon>
        <taxon>Pseudofrankia</taxon>
    </lineage>
</organism>
<name>E3J3N1_PSEI1</name>
<keyword evidence="3" id="KW-1185">Reference proteome</keyword>
<dbReference type="KEGG" id="fri:FraEuI1c_1299"/>
<protein>
    <submittedName>
        <fullName evidence="2">Uncharacterized protein</fullName>
    </submittedName>
</protein>
<evidence type="ECO:0000313" key="2">
    <source>
        <dbReference type="EMBL" id="ADP79368.1"/>
    </source>
</evidence>
<dbReference type="InParanoid" id="E3J3N1"/>
<dbReference type="RefSeq" id="WP_013422488.1">
    <property type="nucleotide sequence ID" value="NC_014666.1"/>
</dbReference>
<dbReference type="EMBL" id="CP002299">
    <property type="protein sequence ID" value="ADP79368.1"/>
    <property type="molecule type" value="Genomic_DNA"/>
</dbReference>
<evidence type="ECO:0000313" key="3">
    <source>
        <dbReference type="Proteomes" id="UP000002484"/>
    </source>
</evidence>
<proteinExistence type="predicted"/>
<dbReference type="HOGENOM" id="CLU_2915835_0_0_11"/>
<sequence>MSENDPRPAFHVPAPEIPVPTSISPQAQAVLAKGLIGGRPQPPLSELDADIRQFIDHHLND</sequence>
<reference evidence="2 3" key="1">
    <citation type="submission" date="2010-10" db="EMBL/GenBank/DDBJ databases">
        <title>Complete sequence of Frankia sp. EuI1c.</title>
        <authorList>
            <consortium name="US DOE Joint Genome Institute"/>
            <person name="Lucas S."/>
            <person name="Copeland A."/>
            <person name="Lapidus A."/>
            <person name="Cheng J.-F."/>
            <person name="Bruce D."/>
            <person name="Goodwin L."/>
            <person name="Pitluck S."/>
            <person name="Chertkov O."/>
            <person name="Detter J.C."/>
            <person name="Han C."/>
            <person name="Tapia R."/>
            <person name="Land M."/>
            <person name="Hauser L."/>
            <person name="Jeffries C."/>
            <person name="Kyrpides N."/>
            <person name="Ivanova N."/>
            <person name="Mikhailova N."/>
            <person name="Beauchemin N."/>
            <person name="Sen A."/>
            <person name="Sur S.A."/>
            <person name="Gtari M."/>
            <person name="Wall L."/>
            <person name="Tisa L."/>
            <person name="Woyke T."/>
        </authorList>
    </citation>
    <scope>NUCLEOTIDE SEQUENCE [LARGE SCALE GENOMIC DNA]</scope>
    <source>
        <strain evidence="3">DSM 45817 / CECT 9037 / EuI1c</strain>
    </source>
</reference>
<evidence type="ECO:0000256" key="1">
    <source>
        <dbReference type="SAM" id="MobiDB-lite"/>
    </source>
</evidence>
<feature type="region of interest" description="Disordered" evidence="1">
    <location>
        <begin position="1"/>
        <end position="21"/>
    </location>
</feature>
<gene>
    <name evidence="2" type="ordered locus">FraEuI1c_1299</name>
</gene>
<accession>E3J3N1</accession>
<dbReference type="AlphaFoldDB" id="E3J3N1"/>